<sequence>MRTLIAFFLTLFISPFGYSQVIPSKEVQIKTAILAAPEEKREGAMVYGYDSNGEFTVLKNGSNEMICIADNPETEGFSVAAYPKDLEAFMARGRELKKEGKSFQEIFDTREAEAKSGTLKMPEEGATLYVLTAEKEDFNATTGDVSNTYLRYVVYIPWSTPETTGLPLKPSAPGMPWIMDPGTHRAHIMITPPRN</sequence>
<dbReference type="RefSeq" id="WP_008199707.1">
    <property type="nucleotide sequence ID" value="NZ_CM001023.1"/>
</dbReference>
<evidence type="ECO:0000313" key="2">
    <source>
        <dbReference type="Proteomes" id="UP000003919"/>
    </source>
</evidence>
<proteinExistence type="predicted"/>
<dbReference type="eggNOG" id="ENOG502ZBNJ">
    <property type="taxonomic scope" value="Bacteria"/>
</dbReference>
<evidence type="ECO:0000313" key="1">
    <source>
        <dbReference type="EMBL" id="EAZ79562.1"/>
    </source>
</evidence>
<keyword evidence="2" id="KW-1185">Reference proteome</keyword>
<protein>
    <submittedName>
        <fullName evidence="1">Uncharacterized protein</fullName>
    </submittedName>
</protein>
<gene>
    <name evidence="1" type="ORF">ALPR1_08058</name>
</gene>
<dbReference type="OrthoDB" id="9793669at2"/>
<dbReference type="EMBL" id="AAXU02000001">
    <property type="protein sequence ID" value="EAZ79562.1"/>
    <property type="molecule type" value="Genomic_DNA"/>
</dbReference>
<accession>A3I196</accession>
<comment type="caution">
    <text evidence="1">The sequence shown here is derived from an EMBL/GenBank/DDBJ whole genome shotgun (WGS) entry which is preliminary data.</text>
</comment>
<dbReference type="AlphaFoldDB" id="A3I196"/>
<dbReference type="Proteomes" id="UP000003919">
    <property type="component" value="Unassembled WGS sequence"/>
</dbReference>
<reference evidence="1 2" key="1">
    <citation type="journal article" date="2011" name="J. Bacteriol.">
        <title>Complete genome sequence of Algoriphagus sp. PR1, bacterial prey of a colony-forming choanoflagellate.</title>
        <authorList>
            <person name="Alegado R.A."/>
            <person name="Ferriera S."/>
            <person name="Nusbaum C."/>
            <person name="Young S.K."/>
            <person name="Zeng Q."/>
            <person name="Imamovic A."/>
            <person name="Fairclough S.R."/>
            <person name="King N."/>
        </authorList>
    </citation>
    <scope>NUCLEOTIDE SEQUENCE [LARGE SCALE GENOMIC DNA]</scope>
    <source>
        <strain evidence="1 2">PR1</strain>
    </source>
</reference>
<dbReference type="HOGENOM" id="CLU_106197_0_0_10"/>
<name>A3I196_9BACT</name>
<organism evidence="1 2">
    <name type="scientific">Algoriphagus machipongonensis</name>
    <dbReference type="NCBI Taxonomy" id="388413"/>
    <lineage>
        <taxon>Bacteria</taxon>
        <taxon>Pseudomonadati</taxon>
        <taxon>Bacteroidota</taxon>
        <taxon>Cytophagia</taxon>
        <taxon>Cytophagales</taxon>
        <taxon>Cyclobacteriaceae</taxon>
        <taxon>Algoriphagus</taxon>
    </lineage>
</organism>
<dbReference type="STRING" id="388413.ALPR1_08058"/>